<dbReference type="PROSITE" id="PS50297">
    <property type="entry name" value="ANK_REP_REGION"/>
    <property type="match status" value="3"/>
</dbReference>
<sequence>MYLGLQAGFLPLFFAASQGHLEVCRELVAKGADVNQSNNGRTPWLEACANGHLDIVEFFMGNGQGIEARNKNGVTGLIAACLEGKANVVQFLLSKGARTDWATAKGFTAMDKAVAKRHGEIMLILALHESARN</sequence>
<reference evidence="3" key="1">
    <citation type="submission" date="2014-05" db="EMBL/GenBank/DDBJ databases">
        <title>The genome and life-stage specific transcriptomes of Globodera pallida elucidate key aspects of plant parasitism by a cyst nematode.</title>
        <authorList>
            <person name="Cotton J.A."/>
            <person name="Lilley C.J."/>
            <person name="Jones L.M."/>
            <person name="Kikuchi T."/>
            <person name="Reid A.J."/>
            <person name="Thorpe P."/>
            <person name="Tsai I.J."/>
            <person name="Beasley H."/>
            <person name="Blok V."/>
            <person name="Cock P.J.A."/>
            <person name="Van den Akker S.E."/>
            <person name="Holroyd N."/>
            <person name="Hunt M."/>
            <person name="Mantelin S."/>
            <person name="Naghra H."/>
            <person name="Pain A."/>
            <person name="Palomares-Rius J.E."/>
            <person name="Zarowiecki M."/>
            <person name="Berriman M."/>
            <person name="Jones J.T."/>
            <person name="Urwin P.E."/>
        </authorList>
    </citation>
    <scope>NUCLEOTIDE SEQUENCE [LARGE SCALE GENOMIC DNA]</scope>
    <source>
        <strain evidence="3">Lindley</strain>
    </source>
</reference>
<reference evidence="4" key="2">
    <citation type="submission" date="2016-06" db="UniProtKB">
        <authorList>
            <consortium name="WormBaseParasite"/>
        </authorList>
    </citation>
    <scope>IDENTIFICATION</scope>
</reference>
<dbReference type="Proteomes" id="UP000050741">
    <property type="component" value="Unassembled WGS sequence"/>
</dbReference>
<keyword evidence="2" id="KW-0732">Signal</keyword>
<dbReference type="SMART" id="SM00248">
    <property type="entry name" value="ANK"/>
    <property type="match status" value="3"/>
</dbReference>
<evidence type="ECO:0000256" key="2">
    <source>
        <dbReference type="SAM" id="SignalP"/>
    </source>
</evidence>
<feature type="repeat" description="ANK" evidence="1">
    <location>
        <begin position="7"/>
        <end position="39"/>
    </location>
</feature>
<dbReference type="InterPro" id="IPR002110">
    <property type="entry name" value="Ankyrin_rpt"/>
</dbReference>
<name>A0A183CNG7_GLOPA</name>
<dbReference type="Gene3D" id="1.25.40.20">
    <property type="entry name" value="Ankyrin repeat-containing domain"/>
    <property type="match status" value="1"/>
</dbReference>
<protein>
    <submittedName>
        <fullName evidence="4">ANK_REP_REGION domain-containing protein</fullName>
    </submittedName>
</protein>
<keyword evidence="1" id="KW-0040">ANK repeat</keyword>
<feature type="repeat" description="ANK" evidence="1">
    <location>
        <begin position="39"/>
        <end position="71"/>
    </location>
</feature>
<evidence type="ECO:0000313" key="4">
    <source>
        <dbReference type="WBParaSite" id="GPLIN_001442400"/>
    </source>
</evidence>
<dbReference type="PANTHER" id="PTHR22677:SF4">
    <property type="entry name" value="USHER SYNDROME TYPE-1G PROTEIN-LIKE PROTEIN"/>
    <property type="match status" value="1"/>
</dbReference>
<dbReference type="WBParaSite" id="GPLIN_001442400">
    <property type="protein sequence ID" value="GPLIN_001442400"/>
    <property type="gene ID" value="GPLIN_001442400"/>
</dbReference>
<organism evidence="3 4">
    <name type="scientific">Globodera pallida</name>
    <name type="common">Potato cyst nematode worm</name>
    <name type="synonym">Heterodera pallida</name>
    <dbReference type="NCBI Taxonomy" id="36090"/>
    <lineage>
        <taxon>Eukaryota</taxon>
        <taxon>Metazoa</taxon>
        <taxon>Ecdysozoa</taxon>
        <taxon>Nematoda</taxon>
        <taxon>Chromadorea</taxon>
        <taxon>Rhabditida</taxon>
        <taxon>Tylenchina</taxon>
        <taxon>Tylenchomorpha</taxon>
        <taxon>Tylenchoidea</taxon>
        <taxon>Heteroderidae</taxon>
        <taxon>Heteroderinae</taxon>
        <taxon>Globodera</taxon>
    </lineage>
</organism>
<proteinExistence type="predicted"/>
<dbReference type="AlphaFoldDB" id="A0A183CNG7"/>
<evidence type="ECO:0000256" key="1">
    <source>
        <dbReference type="PROSITE-ProRule" id="PRU00023"/>
    </source>
</evidence>
<dbReference type="InterPro" id="IPR039323">
    <property type="entry name" value="ANKRD_45/46/60"/>
</dbReference>
<feature type="chain" id="PRO_5008147801" evidence="2">
    <location>
        <begin position="20"/>
        <end position="133"/>
    </location>
</feature>
<dbReference type="InterPro" id="IPR036770">
    <property type="entry name" value="Ankyrin_rpt-contain_sf"/>
</dbReference>
<dbReference type="PANTHER" id="PTHR22677">
    <property type="entry name" value="ANKYRIN REPEAT DOMAIN-CONTAINING PROTEIN 60"/>
    <property type="match status" value="1"/>
</dbReference>
<accession>A0A183CNG7</accession>
<feature type="repeat" description="ANK" evidence="1">
    <location>
        <begin position="72"/>
        <end position="104"/>
    </location>
</feature>
<dbReference type="Pfam" id="PF12796">
    <property type="entry name" value="Ank_2"/>
    <property type="match status" value="1"/>
</dbReference>
<keyword evidence="3" id="KW-1185">Reference proteome</keyword>
<feature type="signal peptide" evidence="2">
    <location>
        <begin position="1"/>
        <end position="19"/>
    </location>
</feature>
<evidence type="ECO:0000313" key="3">
    <source>
        <dbReference type="Proteomes" id="UP000050741"/>
    </source>
</evidence>
<dbReference type="Pfam" id="PF00023">
    <property type="entry name" value="Ank"/>
    <property type="match status" value="1"/>
</dbReference>
<dbReference type="SUPFAM" id="SSF48403">
    <property type="entry name" value="Ankyrin repeat"/>
    <property type="match status" value="1"/>
</dbReference>
<dbReference type="PROSITE" id="PS50088">
    <property type="entry name" value="ANK_REPEAT"/>
    <property type="match status" value="3"/>
</dbReference>